<keyword evidence="2" id="KW-1133">Transmembrane helix</keyword>
<comment type="caution">
    <text evidence="3">The sequence shown here is derived from an EMBL/GenBank/DDBJ whole genome shotgun (WGS) entry which is preliminary data.</text>
</comment>
<organism evidence="3 4">
    <name type="scientific">Cellulomonas alba</name>
    <dbReference type="NCBI Taxonomy" id="3053467"/>
    <lineage>
        <taxon>Bacteria</taxon>
        <taxon>Bacillati</taxon>
        <taxon>Actinomycetota</taxon>
        <taxon>Actinomycetes</taxon>
        <taxon>Micrococcales</taxon>
        <taxon>Cellulomonadaceae</taxon>
        <taxon>Cellulomonas</taxon>
    </lineage>
</organism>
<sequence>MNHPTPDPHGNPLSHALDDAAGWPESLGYDVPVTTIRRRVRRRRTARRAALSGGACVLAAGVVVAAPAVWGAVTTGHGGRVAAGSTSGGSTASDSLGGGVAPLPNGSEAQGDDGAGGDWPAQFDRCGKPLADPPDPTELTLRGATVAADGTWQATTVARRDDGMHAEVVGTDVSLVRDGVVVAVQEGAQVQQPEGPTTASPHRPGIYGTISTPVTAHLASCAQYPVGHGSPVVEPGTYELVVVQTLAMTGDGGDWTQHAVARSTVTVPAAG</sequence>
<feature type="transmembrane region" description="Helical" evidence="2">
    <location>
        <begin position="49"/>
        <end position="70"/>
    </location>
</feature>
<dbReference type="RefSeq" id="WP_289454214.1">
    <property type="nucleotide sequence ID" value="NZ_JAUCGQ010000001.1"/>
</dbReference>
<keyword evidence="4" id="KW-1185">Reference proteome</keyword>
<evidence type="ECO:0000313" key="3">
    <source>
        <dbReference type="EMBL" id="MDM7854454.1"/>
    </source>
</evidence>
<dbReference type="Proteomes" id="UP001529338">
    <property type="component" value="Unassembled WGS sequence"/>
</dbReference>
<gene>
    <name evidence="3" type="ORF">QRT04_05875</name>
</gene>
<evidence type="ECO:0000313" key="4">
    <source>
        <dbReference type="Proteomes" id="UP001529338"/>
    </source>
</evidence>
<evidence type="ECO:0000256" key="2">
    <source>
        <dbReference type="SAM" id="Phobius"/>
    </source>
</evidence>
<keyword evidence="2" id="KW-0812">Transmembrane</keyword>
<proteinExistence type="predicted"/>
<feature type="region of interest" description="Disordered" evidence="1">
    <location>
        <begin position="80"/>
        <end position="138"/>
    </location>
</feature>
<name>A0ABT7SE48_9CELL</name>
<accession>A0ABT7SE48</accession>
<evidence type="ECO:0000256" key="1">
    <source>
        <dbReference type="SAM" id="MobiDB-lite"/>
    </source>
</evidence>
<protein>
    <submittedName>
        <fullName evidence="3">Uncharacterized protein</fullName>
    </submittedName>
</protein>
<feature type="compositionally biased region" description="Low complexity" evidence="1">
    <location>
        <begin position="82"/>
        <end position="95"/>
    </location>
</feature>
<reference evidence="3 4" key="1">
    <citation type="submission" date="2023-06" db="EMBL/GenBank/DDBJ databases">
        <title>Cellulomonas sp. MW4 Whole genome sequence.</title>
        <authorList>
            <person name="Park S."/>
        </authorList>
    </citation>
    <scope>NUCLEOTIDE SEQUENCE [LARGE SCALE GENOMIC DNA]</scope>
    <source>
        <strain evidence="3 4">MW4</strain>
    </source>
</reference>
<keyword evidence="2" id="KW-0472">Membrane</keyword>
<dbReference type="EMBL" id="JAUCGQ010000001">
    <property type="protein sequence ID" value="MDM7854454.1"/>
    <property type="molecule type" value="Genomic_DNA"/>
</dbReference>